<evidence type="ECO:0000256" key="3">
    <source>
        <dbReference type="ARBA" id="ARBA00012103"/>
    </source>
</evidence>
<gene>
    <name evidence="17" type="primary">LOC106810405</name>
</gene>
<dbReference type="PANTHER" id="PTHR43290">
    <property type="entry name" value="MEVALONATE KINASE"/>
    <property type="match status" value="1"/>
</dbReference>
<evidence type="ECO:0000256" key="11">
    <source>
        <dbReference type="ARBA" id="ARBA00023098"/>
    </source>
</evidence>
<keyword evidence="10" id="KW-0460">Magnesium</keyword>
<dbReference type="Gene3D" id="3.30.230.10">
    <property type="match status" value="1"/>
</dbReference>
<evidence type="ECO:0000256" key="13">
    <source>
        <dbReference type="RuleBase" id="RU363087"/>
    </source>
</evidence>
<dbReference type="NCBIfam" id="TIGR00549">
    <property type="entry name" value="mevalon_kin"/>
    <property type="match status" value="1"/>
</dbReference>
<reference evidence="17" key="1">
    <citation type="submission" date="2025-08" db="UniProtKB">
        <authorList>
            <consortium name="RefSeq"/>
        </authorList>
    </citation>
    <scope>IDENTIFICATION</scope>
</reference>
<keyword evidence="7 13" id="KW-0547">Nucleotide-binding</keyword>
<dbReference type="InterPro" id="IPR006203">
    <property type="entry name" value="GHMP_knse_ATP-bd_CS"/>
</dbReference>
<dbReference type="InterPro" id="IPR020568">
    <property type="entry name" value="Ribosomal_Su5_D2-typ_SF"/>
</dbReference>
<keyword evidence="8 13" id="KW-0418">Kinase</keyword>
<comment type="pathway">
    <text evidence="12 13">Isoprenoid biosynthesis; isopentenyl diphosphate biosynthesis via mevalonate pathway; isopentenyl diphosphate from (R)-mevalonate: step 1/3.</text>
</comment>
<keyword evidence="13" id="KW-0752">Steroid biosynthesis</keyword>
<dbReference type="SUPFAM" id="SSF55060">
    <property type="entry name" value="GHMP Kinase, C-terminal domain"/>
    <property type="match status" value="1"/>
</dbReference>
<sequence>MLSFTVSAPGKIILHGEHAVVYGKPALATSLNLRTTIHLSGNDGSIFILCLPSIDINKAWEVTDLELLYSTIQEGNGSIPSSPDTATLSRLRQFTDAEDGNAKDLAIIVFLYLHSQIIGSRGSLAALRVVVGSDLPVGAGLGSSAAYSVSLAAVLLVLAGQIRQIPNSWTREELGLVNSWAFEAERIIHGNPSGVDNAVSTYGGLILYRKGEALKPARGNSLQVVIVNSHVPRSTKRLVEKVKERLDKYPEIIRPMLESMEALVVKALDTMQGFENSDANVCYDILEELIDINQSQLNVLGVGHLSLEHICLLCQQNDFHCKLTGAGGGGCAFVLIRPDASKEKVKTLIKSIEEAGYMSWLTSIGGSGVTLHESMPLSS</sequence>
<dbReference type="EC" id="2.7.1.36" evidence="3 13"/>
<keyword evidence="9 13" id="KW-0067">ATP-binding</keyword>
<feature type="domain" description="GHMP kinase C-terminal" evidence="15">
    <location>
        <begin position="285"/>
        <end position="346"/>
    </location>
</feature>
<evidence type="ECO:0000256" key="6">
    <source>
        <dbReference type="ARBA" id="ARBA00022679"/>
    </source>
</evidence>
<dbReference type="RefSeq" id="XP_014669238.1">
    <property type="nucleotide sequence ID" value="XM_014813752.1"/>
</dbReference>
<keyword evidence="4 13" id="KW-0963">Cytoplasm</keyword>
<keyword evidence="13" id="KW-0756">Sterol biosynthesis</keyword>
<dbReference type="InterPro" id="IPR006204">
    <property type="entry name" value="GHMP_kinase_N_dom"/>
</dbReference>
<evidence type="ECO:0000256" key="4">
    <source>
        <dbReference type="ARBA" id="ARBA00022490"/>
    </source>
</evidence>
<keyword evidence="5 13" id="KW-0444">Lipid biosynthesis</keyword>
<keyword evidence="13" id="KW-0753">Steroid metabolism</keyword>
<proteinExistence type="inferred from homology"/>
<evidence type="ECO:0000256" key="12">
    <source>
        <dbReference type="ARBA" id="ARBA00029438"/>
    </source>
</evidence>
<evidence type="ECO:0000259" key="15">
    <source>
        <dbReference type="Pfam" id="PF08544"/>
    </source>
</evidence>
<comment type="subcellular location">
    <subcellularLocation>
        <location evidence="1 13">Cytoplasm</location>
    </subcellularLocation>
</comment>
<name>A0ABM1EAL7_PRICU</name>
<organism evidence="16 17">
    <name type="scientific">Priapulus caudatus</name>
    <name type="common">Priapulid worm</name>
    <dbReference type="NCBI Taxonomy" id="37621"/>
    <lineage>
        <taxon>Eukaryota</taxon>
        <taxon>Metazoa</taxon>
        <taxon>Ecdysozoa</taxon>
        <taxon>Scalidophora</taxon>
        <taxon>Priapulida</taxon>
        <taxon>Priapulimorpha</taxon>
        <taxon>Priapulimorphida</taxon>
        <taxon>Priapulidae</taxon>
        <taxon>Priapulus</taxon>
    </lineage>
</organism>
<feature type="domain" description="GHMP kinase N-terminal" evidence="14">
    <location>
        <begin position="122"/>
        <end position="204"/>
    </location>
</feature>
<keyword evidence="16" id="KW-1185">Reference proteome</keyword>
<evidence type="ECO:0000256" key="10">
    <source>
        <dbReference type="ARBA" id="ARBA00022842"/>
    </source>
</evidence>
<dbReference type="GeneID" id="106810405"/>
<dbReference type="InterPro" id="IPR013750">
    <property type="entry name" value="GHMP_kinase_C_dom"/>
</dbReference>
<evidence type="ECO:0000313" key="17">
    <source>
        <dbReference type="RefSeq" id="XP_014669238.1"/>
    </source>
</evidence>
<evidence type="ECO:0000256" key="7">
    <source>
        <dbReference type="ARBA" id="ARBA00022741"/>
    </source>
</evidence>
<dbReference type="InterPro" id="IPR014721">
    <property type="entry name" value="Ribsml_uS5_D2-typ_fold_subgr"/>
</dbReference>
<comment type="similarity">
    <text evidence="2 13">Belongs to the GHMP kinase family. Mevalonate kinase subfamily.</text>
</comment>
<accession>A0ABM1EAL7</accession>
<evidence type="ECO:0000259" key="14">
    <source>
        <dbReference type="Pfam" id="PF00288"/>
    </source>
</evidence>
<dbReference type="InterPro" id="IPR036554">
    <property type="entry name" value="GHMP_kinase_C_sf"/>
</dbReference>
<dbReference type="PANTHER" id="PTHR43290:SF2">
    <property type="entry name" value="MEVALONATE KINASE"/>
    <property type="match status" value="1"/>
</dbReference>
<evidence type="ECO:0000256" key="9">
    <source>
        <dbReference type="ARBA" id="ARBA00022840"/>
    </source>
</evidence>
<dbReference type="PRINTS" id="PR00959">
    <property type="entry name" value="MEVGALKINASE"/>
</dbReference>
<dbReference type="Pfam" id="PF08544">
    <property type="entry name" value="GHMP_kinases_C"/>
    <property type="match status" value="1"/>
</dbReference>
<evidence type="ECO:0000313" key="16">
    <source>
        <dbReference type="Proteomes" id="UP000695022"/>
    </source>
</evidence>
<evidence type="ECO:0000256" key="8">
    <source>
        <dbReference type="ARBA" id="ARBA00022777"/>
    </source>
</evidence>
<keyword evidence="6 13" id="KW-0808">Transferase</keyword>
<dbReference type="Proteomes" id="UP000695022">
    <property type="component" value="Unplaced"/>
</dbReference>
<evidence type="ECO:0000256" key="1">
    <source>
        <dbReference type="ARBA" id="ARBA00004496"/>
    </source>
</evidence>
<dbReference type="Gene3D" id="3.30.70.890">
    <property type="entry name" value="GHMP kinase, C-terminal domain"/>
    <property type="match status" value="1"/>
</dbReference>
<keyword evidence="13" id="KW-1207">Sterol metabolism</keyword>
<evidence type="ECO:0000256" key="5">
    <source>
        <dbReference type="ARBA" id="ARBA00022516"/>
    </source>
</evidence>
<keyword evidence="11 13" id="KW-0443">Lipid metabolism</keyword>
<evidence type="ECO:0000256" key="2">
    <source>
        <dbReference type="ARBA" id="ARBA00006495"/>
    </source>
</evidence>
<dbReference type="SUPFAM" id="SSF54211">
    <property type="entry name" value="Ribosomal protein S5 domain 2-like"/>
    <property type="match status" value="1"/>
</dbReference>
<protein>
    <recommendedName>
        <fullName evidence="3 13">Mevalonate kinase</fullName>
        <shortName evidence="13">MK</shortName>
        <ecNumber evidence="3 13">2.7.1.36</ecNumber>
    </recommendedName>
</protein>
<comment type="catalytic activity">
    <reaction evidence="13">
        <text>(R)-mevalonate + ATP = (R)-5-phosphomevalonate + ADP + H(+)</text>
        <dbReference type="Rhea" id="RHEA:17065"/>
        <dbReference type="ChEBI" id="CHEBI:15378"/>
        <dbReference type="ChEBI" id="CHEBI:30616"/>
        <dbReference type="ChEBI" id="CHEBI:36464"/>
        <dbReference type="ChEBI" id="CHEBI:58146"/>
        <dbReference type="ChEBI" id="CHEBI:456216"/>
        <dbReference type="EC" id="2.7.1.36"/>
    </reaction>
</comment>
<dbReference type="InterPro" id="IPR006205">
    <property type="entry name" value="Mev_gal_kin"/>
</dbReference>
<dbReference type="Pfam" id="PF00288">
    <property type="entry name" value="GHMP_kinases_N"/>
    <property type="match status" value="1"/>
</dbReference>
<dbReference type="PROSITE" id="PS00627">
    <property type="entry name" value="GHMP_KINASES_ATP"/>
    <property type="match status" value="1"/>
</dbReference>